<dbReference type="AlphaFoldDB" id="A0AAF0YF01"/>
<reference evidence="2" key="1">
    <citation type="submission" date="2023-10" db="EMBL/GenBank/DDBJ databases">
        <authorList>
            <person name="Noh H."/>
        </authorList>
    </citation>
    <scope>NUCLEOTIDE SEQUENCE</scope>
    <source>
        <strain evidence="2">DUCC4014</strain>
    </source>
</reference>
<feature type="region of interest" description="Disordered" evidence="1">
    <location>
        <begin position="97"/>
        <end position="382"/>
    </location>
</feature>
<evidence type="ECO:0000313" key="3">
    <source>
        <dbReference type="Proteomes" id="UP000827549"/>
    </source>
</evidence>
<proteinExistence type="predicted"/>
<feature type="compositionally biased region" description="Basic and acidic residues" evidence="1">
    <location>
        <begin position="23"/>
        <end position="41"/>
    </location>
</feature>
<dbReference type="EMBL" id="CP086718">
    <property type="protein sequence ID" value="WOO83719.1"/>
    <property type="molecule type" value="Genomic_DNA"/>
</dbReference>
<dbReference type="Proteomes" id="UP000827549">
    <property type="component" value="Chromosome 5"/>
</dbReference>
<gene>
    <name evidence="2" type="ORF">LOC62_05G007239</name>
</gene>
<feature type="compositionally biased region" description="Acidic residues" evidence="1">
    <location>
        <begin position="331"/>
        <end position="347"/>
    </location>
</feature>
<keyword evidence="3" id="KW-1185">Reference proteome</keyword>
<protein>
    <submittedName>
        <fullName evidence="2">Uncharacterized protein</fullName>
    </submittedName>
</protein>
<feature type="compositionally biased region" description="Low complexity" evidence="1">
    <location>
        <begin position="298"/>
        <end position="330"/>
    </location>
</feature>
<feature type="compositionally biased region" description="Basic and acidic residues" evidence="1">
    <location>
        <begin position="348"/>
        <end position="382"/>
    </location>
</feature>
<sequence>MKREHESSEASHPSEKSNTPKKVKAEPKVKPESKVKPEPSPKAKSAKTSEPGSKSTWTADMKADLLDALLDQSKQVDLGEIAARLGVTRAQVVDQLKPNRSNLRSQVVKHVRVSPSPPLLPPRGQKRAQAHLPSSSKTTTNKTKRRGSTSTPETRPPISKAKIKAKPPTSSRVTMPTPTTTQRRQTRSTATPGAAVPKPSLPLRPLVQTADTADKRTTRSTANAVSPPVAKPPTKGAGKVVASTSRKEKTTAAVLKNKNKVSATALSKPIGSERTTRAGRAATAPVPAKVSTTEPRVTRGQARAATGTSTTASNSKASGSGASKTINNGDNDTDGTDDKGDNDDDMSEDKTDTAAKVDRTYTEREGDKWDDPKAAATRNPRDKTIILIKVHRPPGVKPSLEARFAES</sequence>
<name>A0AAF0YF01_9TREE</name>
<dbReference type="GeneID" id="87810412"/>
<accession>A0AAF0YF01</accession>
<evidence type="ECO:0000313" key="2">
    <source>
        <dbReference type="EMBL" id="WOO83719.1"/>
    </source>
</evidence>
<feature type="compositionally biased region" description="Polar residues" evidence="1">
    <location>
        <begin position="48"/>
        <end position="57"/>
    </location>
</feature>
<feature type="region of interest" description="Disordered" evidence="1">
    <location>
        <begin position="1"/>
        <end position="57"/>
    </location>
</feature>
<evidence type="ECO:0000256" key="1">
    <source>
        <dbReference type="SAM" id="MobiDB-lite"/>
    </source>
</evidence>
<feature type="compositionally biased region" description="Basic and acidic residues" evidence="1">
    <location>
        <begin position="1"/>
        <end position="15"/>
    </location>
</feature>
<feature type="compositionally biased region" description="Low complexity" evidence="1">
    <location>
        <begin position="148"/>
        <end position="192"/>
    </location>
</feature>
<organism evidence="2 3">
    <name type="scientific">Vanrija pseudolonga</name>
    <dbReference type="NCBI Taxonomy" id="143232"/>
    <lineage>
        <taxon>Eukaryota</taxon>
        <taxon>Fungi</taxon>
        <taxon>Dikarya</taxon>
        <taxon>Basidiomycota</taxon>
        <taxon>Agaricomycotina</taxon>
        <taxon>Tremellomycetes</taxon>
        <taxon>Trichosporonales</taxon>
        <taxon>Trichosporonaceae</taxon>
        <taxon>Vanrija</taxon>
    </lineage>
</organism>
<dbReference type="RefSeq" id="XP_062629745.1">
    <property type="nucleotide sequence ID" value="XM_062773761.1"/>
</dbReference>